<protein>
    <submittedName>
        <fullName evidence="2">Uncharacterized protein</fullName>
    </submittedName>
</protein>
<dbReference type="EMBL" id="KN838639">
    <property type="protein sequence ID" value="KIJ99808.1"/>
    <property type="molecule type" value="Genomic_DNA"/>
</dbReference>
<feature type="region of interest" description="Disordered" evidence="1">
    <location>
        <begin position="1"/>
        <end position="27"/>
    </location>
</feature>
<sequence length="91" mass="9774">MVPDPISAPPLDRLQQLDPTQRPPAPGIAYFPIGGRGGFATGFRGGRGVFIPNDDRGCGGRPGGFRGWVEDLLRLLCPYRSAFSTTAIRFA</sequence>
<dbReference type="HOGENOM" id="CLU_2427329_0_0_1"/>
<evidence type="ECO:0000313" key="2">
    <source>
        <dbReference type="EMBL" id="KIJ99808.1"/>
    </source>
</evidence>
<keyword evidence="3" id="KW-1185">Reference proteome</keyword>
<evidence type="ECO:0000313" key="3">
    <source>
        <dbReference type="Proteomes" id="UP000054477"/>
    </source>
</evidence>
<gene>
    <name evidence="2" type="ORF">K443DRAFT_679700</name>
</gene>
<reference evidence="3" key="2">
    <citation type="submission" date="2015-01" db="EMBL/GenBank/DDBJ databases">
        <title>Evolutionary Origins and Diversification of the Mycorrhizal Mutualists.</title>
        <authorList>
            <consortium name="DOE Joint Genome Institute"/>
            <consortium name="Mycorrhizal Genomics Consortium"/>
            <person name="Kohler A."/>
            <person name="Kuo A."/>
            <person name="Nagy L.G."/>
            <person name="Floudas D."/>
            <person name="Copeland A."/>
            <person name="Barry K.W."/>
            <person name="Cichocki N."/>
            <person name="Veneault-Fourrey C."/>
            <person name="LaButti K."/>
            <person name="Lindquist E.A."/>
            <person name="Lipzen A."/>
            <person name="Lundell T."/>
            <person name="Morin E."/>
            <person name="Murat C."/>
            <person name="Riley R."/>
            <person name="Ohm R."/>
            <person name="Sun H."/>
            <person name="Tunlid A."/>
            <person name="Henrissat B."/>
            <person name="Grigoriev I.V."/>
            <person name="Hibbett D.S."/>
            <person name="Martin F."/>
        </authorList>
    </citation>
    <scope>NUCLEOTIDE SEQUENCE [LARGE SCALE GENOMIC DNA]</scope>
    <source>
        <strain evidence="3">LaAM-08-1</strain>
    </source>
</reference>
<accession>A0A0C9XDW8</accession>
<proteinExistence type="predicted"/>
<dbReference type="Proteomes" id="UP000054477">
    <property type="component" value="Unassembled WGS sequence"/>
</dbReference>
<dbReference type="AlphaFoldDB" id="A0A0C9XDW8"/>
<name>A0A0C9XDW8_9AGAR</name>
<organism evidence="2 3">
    <name type="scientific">Laccaria amethystina LaAM-08-1</name>
    <dbReference type="NCBI Taxonomy" id="1095629"/>
    <lineage>
        <taxon>Eukaryota</taxon>
        <taxon>Fungi</taxon>
        <taxon>Dikarya</taxon>
        <taxon>Basidiomycota</taxon>
        <taxon>Agaricomycotina</taxon>
        <taxon>Agaricomycetes</taxon>
        <taxon>Agaricomycetidae</taxon>
        <taxon>Agaricales</taxon>
        <taxon>Agaricineae</taxon>
        <taxon>Hydnangiaceae</taxon>
        <taxon>Laccaria</taxon>
    </lineage>
</organism>
<reference evidence="2 3" key="1">
    <citation type="submission" date="2014-04" db="EMBL/GenBank/DDBJ databases">
        <authorList>
            <consortium name="DOE Joint Genome Institute"/>
            <person name="Kuo A."/>
            <person name="Kohler A."/>
            <person name="Nagy L.G."/>
            <person name="Floudas D."/>
            <person name="Copeland A."/>
            <person name="Barry K.W."/>
            <person name="Cichocki N."/>
            <person name="Veneault-Fourrey C."/>
            <person name="LaButti K."/>
            <person name="Lindquist E.A."/>
            <person name="Lipzen A."/>
            <person name="Lundell T."/>
            <person name="Morin E."/>
            <person name="Murat C."/>
            <person name="Sun H."/>
            <person name="Tunlid A."/>
            <person name="Henrissat B."/>
            <person name="Grigoriev I.V."/>
            <person name="Hibbett D.S."/>
            <person name="Martin F."/>
            <person name="Nordberg H.P."/>
            <person name="Cantor M.N."/>
            <person name="Hua S.X."/>
        </authorList>
    </citation>
    <scope>NUCLEOTIDE SEQUENCE [LARGE SCALE GENOMIC DNA]</scope>
    <source>
        <strain evidence="2 3">LaAM-08-1</strain>
    </source>
</reference>
<evidence type="ECO:0000256" key="1">
    <source>
        <dbReference type="SAM" id="MobiDB-lite"/>
    </source>
</evidence>